<comment type="caution">
    <text evidence="4">The sequence shown here is derived from an EMBL/GenBank/DDBJ whole genome shotgun (WGS) entry which is preliminary data.</text>
</comment>
<dbReference type="GO" id="GO:0005524">
    <property type="term" value="F:ATP binding"/>
    <property type="evidence" value="ECO:0007669"/>
    <property type="project" value="UniProtKB-KW"/>
</dbReference>
<dbReference type="InterPro" id="IPR018181">
    <property type="entry name" value="Heat_shock_70_CS"/>
</dbReference>
<dbReference type="Pfam" id="PF00012">
    <property type="entry name" value="HSP70"/>
    <property type="match status" value="2"/>
</dbReference>
<accession>A0A8S1IRK4</accession>
<evidence type="ECO:0000256" key="2">
    <source>
        <dbReference type="ARBA" id="ARBA00022840"/>
    </source>
</evidence>
<evidence type="ECO:0000256" key="1">
    <source>
        <dbReference type="ARBA" id="ARBA00022741"/>
    </source>
</evidence>
<keyword evidence="1" id="KW-0547">Nucleotide-binding</keyword>
<protein>
    <submittedName>
        <fullName evidence="4">Uncharacterized protein</fullName>
    </submittedName>
</protein>
<dbReference type="Gene3D" id="3.30.420.40">
    <property type="match status" value="2"/>
</dbReference>
<reference evidence="4" key="1">
    <citation type="submission" date="2020-12" db="EMBL/GenBank/DDBJ databases">
        <authorList>
            <person name="Iha C."/>
        </authorList>
    </citation>
    <scope>NUCLEOTIDE SEQUENCE</scope>
</reference>
<feature type="region of interest" description="Disordered" evidence="3">
    <location>
        <begin position="95"/>
        <end position="117"/>
    </location>
</feature>
<dbReference type="AlphaFoldDB" id="A0A8S1IRK4"/>
<dbReference type="InterPro" id="IPR043129">
    <property type="entry name" value="ATPase_NBD"/>
</dbReference>
<dbReference type="PROSITE" id="PS01036">
    <property type="entry name" value="HSP70_3"/>
    <property type="match status" value="1"/>
</dbReference>
<proteinExistence type="predicted"/>
<dbReference type="InterPro" id="IPR013126">
    <property type="entry name" value="Hsp_70_fam"/>
</dbReference>
<keyword evidence="2" id="KW-0067">ATP-binding</keyword>
<name>A0A8S1IRK4_9CHLO</name>
<sequence length="198" mass="21659">MRKQALQIRSCNSSDRCETQKWHREAERAKVELSSADREEATISLGDEPRGCDVNLTRKEFNGLTELLVPRLWAPLKAVGETAHIEWSGRPACETHETATSDSVDATKSADPYAPPPRRVTQVVLAGGSSQLPVVKELMTKLTGIRTLRCPVHPKLCVATGAAIFAGMMEGSVGRIEIMDGSYAWEMHGRATGFQPSL</sequence>
<keyword evidence="5" id="KW-1185">Reference proteome</keyword>
<dbReference type="SUPFAM" id="SSF53067">
    <property type="entry name" value="Actin-like ATPase domain"/>
    <property type="match status" value="1"/>
</dbReference>
<dbReference type="PANTHER" id="PTHR19375">
    <property type="entry name" value="HEAT SHOCK PROTEIN 70KDA"/>
    <property type="match status" value="1"/>
</dbReference>
<dbReference type="Proteomes" id="UP000708148">
    <property type="component" value="Unassembled WGS sequence"/>
</dbReference>
<evidence type="ECO:0000256" key="3">
    <source>
        <dbReference type="SAM" id="MobiDB-lite"/>
    </source>
</evidence>
<evidence type="ECO:0000313" key="4">
    <source>
        <dbReference type="EMBL" id="CAD7696893.1"/>
    </source>
</evidence>
<dbReference type="PRINTS" id="PR00301">
    <property type="entry name" value="HEATSHOCK70"/>
</dbReference>
<dbReference type="EMBL" id="CAJHUC010000562">
    <property type="protein sequence ID" value="CAD7696893.1"/>
    <property type="molecule type" value="Genomic_DNA"/>
</dbReference>
<dbReference type="GO" id="GO:0140662">
    <property type="term" value="F:ATP-dependent protein folding chaperone"/>
    <property type="evidence" value="ECO:0007669"/>
    <property type="project" value="InterPro"/>
</dbReference>
<dbReference type="Gene3D" id="3.90.640.10">
    <property type="entry name" value="Actin, Chain A, domain 4"/>
    <property type="match status" value="1"/>
</dbReference>
<evidence type="ECO:0000313" key="5">
    <source>
        <dbReference type="Proteomes" id="UP000708148"/>
    </source>
</evidence>
<organism evidence="4 5">
    <name type="scientific">Ostreobium quekettii</name>
    <dbReference type="NCBI Taxonomy" id="121088"/>
    <lineage>
        <taxon>Eukaryota</taxon>
        <taxon>Viridiplantae</taxon>
        <taxon>Chlorophyta</taxon>
        <taxon>core chlorophytes</taxon>
        <taxon>Ulvophyceae</taxon>
        <taxon>TCBD clade</taxon>
        <taxon>Bryopsidales</taxon>
        <taxon>Ostreobineae</taxon>
        <taxon>Ostreobiaceae</taxon>
        <taxon>Ostreobium</taxon>
    </lineage>
</organism>
<gene>
    <name evidence="4" type="ORF">OSTQU699_LOCUS2254</name>
</gene>
<dbReference type="OrthoDB" id="2401965at2759"/>